<dbReference type="InterPro" id="IPR025430">
    <property type="entry name" value="DUF4167"/>
</dbReference>
<dbReference type="Proteomes" id="UP000435648">
    <property type="component" value="Chromosome"/>
</dbReference>
<accession>A0A857C7V5</accession>
<feature type="compositionally biased region" description="Basic and acidic residues" evidence="1">
    <location>
        <begin position="108"/>
        <end position="147"/>
    </location>
</feature>
<feature type="region of interest" description="Disordered" evidence="1">
    <location>
        <begin position="1"/>
        <end position="36"/>
    </location>
</feature>
<gene>
    <name evidence="3" type="ORF">GH266_10930</name>
</gene>
<feature type="region of interest" description="Disordered" evidence="1">
    <location>
        <begin position="93"/>
        <end position="271"/>
    </location>
</feature>
<feature type="compositionally biased region" description="Basic residues" evidence="1">
    <location>
        <begin position="250"/>
        <end position="259"/>
    </location>
</feature>
<dbReference type="AlphaFoldDB" id="A0A857C7V5"/>
<dbReference type="RefSeq" id="WP_158193932.1">
    <property type="nucleotide sequence ID" value="NZ_CP046908.1"/>
</dbReference>
<feature type="domain" description="DUF4167" evidence="2">
    <location>
        <begin position="14"/>
        <end position="84"/>
    </location>
</feature>
<protein>
    <submittedName>
        <fullName evidence="3">DUF4167 domain-containing protein</fullName>
    </submittedName>
</protein>
<name>A0A857C7V5_9HYPH</name>
<sequence>MRPGNQSNNNKRIRGRGNRKGPNPLSRTYESNGPDVKIRGTAHHVAEKYQQLARDAAAAGDRVMSENYLQHAEHYLRIIAAAQQSMHQPVVLPRGDEAEDEADEIEERNERAERAERNDRVERSDRGERNDRSERNERRDRDRDREAGASSGKPVMPVDAPQPFVDDIPVINTKSLPGESADTDTGDEAGEDGDDRSRRRVRGARGRGLRRSRSAQGEGEGDGSDEAANGSAEPAAEAEAPAEATEEKKPRARRAPRSRKPADAEAAASEA</sequence>
<evidence type="ECO:0000256" key="1">
    <source>
        <dbReference type="SAM" id="MobiDB-lite"/>
    </source>
</evidence>
<dbReference type="Pfam" id="PF13763">
    <property type="entry name" value="DUF4167"/>
    <property type="match status" value="1"/>
</dbReference>
<feature type="compositionally biased region" description="Basic residues" evidence="1">
    <location>
        <begin position="198"/>
        <end position="213"/>
    </location>
</feature>
<proteinExistence type="predicted"/>
<feature type="compositionally biased region" description="Acidic residues" evidence="1">
    <location>
        <begin position="181"/>
        <end position="194"/>
    </location>
</feature>
<reference evidence="3 4" key="1">
    <citation type="submission" date="2019-12" db="EMBL/GenBank/DDBJ databases">
        <title>The genome of Stappia indica PHM037.</title>
        <authorList>
            <person name="Kacar D."/>
            <person name="Galan B."/>
            <person name="Canedo L."/>
            <person name="Rodriguez P."/>
            <person name="de la Calle F."/>
            <person name="Garcia J.L."/>
        </authorList>
    </citation>
    <scope>NUCLEOTIDE SEQUENCE [LARGE SCALE GENOMIC DNA]</scope>
    <source>
        <strain evidence="3 4">PHM037</strain>
    </source>
</reference>
<dbReference type="OrthoDB" id="9816310at2"/>
<dbReference type="KEGG" id="siw:GH266_10930"/>
<feature type="compositionally biased region" description="Low complexity" evidence="1">
    <location>
        <begin position="226"/>
        <end position="243"/>
    </location>
</feature>
<evidence type="ECO:0000313" key="4">
    <source>
        <dbReference type="Proteomes" id="UP000435648"/>
    </source>
</evidence>
<evidence type="ECO:0000313" key="3">
    <source>
        <dbReference type="EMBL" id="QGZ34977.1"/>
    </source>
</evidence>
<feature type="compositionally biased region" description="Acidic residues" evidence="1">
    <location>
        <begin position="97"/>
        <end position="107"/>
    </location>
</feature>
<evidence type="ECO:0000259" key="2">
    <source>
        <dbReference type="Pfam" id="PF13763"/>
    </source>
</evidence>
<organism evidence="3 4">
    <name type="scientific">Stappia indica</name>
    <dbReference type="NCBI Taxonomy" id="538381"/>
    <lineage>
        <taxon>Bacteria</taxon>
        <taxon>Pseudomonadati</taxon>
        <taxon>Pseudomonadota</taxon>
        <taxon>Alphaproteobacteria</taxon>
        <taxon>Hyphomicrobiales</taxon>
        <taxon>Stappiaceae</taxon>
        <taxon>Stappia</taxon>
    </lineage>
</organism>
<dbReference type="EMBL" id="CP046908">
    <property type="protein sequence ID" value="QGZ34977.1"/>
    <property type="molecule type" value="Genomic_DNA"/>
</dbReference>